<accession>A0ABM9P0F9</accession>
<dbReference type="Proteomes" id="UP001497416">
    <property type="component" value="Unassembled WGS sequence"/>
</dbReference>
<protein>
    <recommendedName>
        <fullName evidence="3">Type II secretion system (T2SS) protein M subtype b</fullName>
    </recommendedName>
</protein>
<gene>
    <name evidence="1" type="ORF">T190607A01A_20487</name>
</gene>
<dbReference type="EMBL" id="CAXIXY010000004">
    <property type="protein sequence ID" value="CAL2085525.1"/>
    <property type="molecule type" value="Genomic_DNA"/>
</dbReference>
<name>A0ABM9P0F9_9FLAO</name>
<evidence type="ECO:0008006" key="3">
    <source>
        <dbReference type="Google" id="ProtNLM"/>
    </source>
</evidence>
<sequence>MILLIGFILSIPILYYTTFQNTIELKNTYKKLLKEKDDTDNITSRTLSFRQEDKYIDSILAKENIFANNSFQQILLKKINGYKESTSLEIIEFKNPIEVLDNNIKSQLYPITIKGDFNALLQFLNYFEEEGLGEIKSYSFKKKRNYSRRNEYLVLELLLKKVISN</sequence>
<keyword evidence="2" id="KW-1185">Reference proteome</keyword>
<proteinExistence type="predicted"/>
<comment type="caution">
    <text evidence="1">The sequence shown here is derived from an EMBL/GenBank/DDBJ whole genome shotgun (WGS) entry which is preliminary data.</text>
</comment>
<evidence type="ECO:0000313" key="2">
    <source>
        <dbReference type="Proteomes" id="UP001497416"/>
    </source>
</evidence>
<evidence type="ECO:0000313" key="1">
    <source>
        <dbReference type="EMBL" id="CAL2085525.1"/>
    </source>
</evidence>
<organism evidence="1 2">
    <name type="scientific">Tenacibaculum platacis</name>
    <dbReference type="NCBI Taxonomy" id="3137852"/>
    <lineage>
        <taxon>Bacteria</taxon>
        <taxon>Pseudomonadati</taxon>
        <taxon>Bacteroidota</taxon>
        <taxon>Flavobacteriia</taxon>
        <taxon>Flavobacteriales</taxon>
        <taxon>Flavobacteriaceae</taxon>
        <taxon>Tenacibaculum</taxon>
    </lineage>
</organism>
<reference evidence="1 2" key="1">
    <citation type="submission" date="2024-05" db="EMBL/GenBank/DDBJ databases">
        <authorList>
            <person name="Duchaud E."/>
        </authorList>
    </citation>
    <scope>NUCLEOTIDE SEQUENCE [LARGE SCALE GENOMIC DNA]</scope>
    <source>
        <strain evidence="1">Ena-SAMPLE-TAB-13-05-2024-13:56:06:370-140302</strain>
    </source>
</reference>
<dbReference type="RefSeq" id="WP_348712003.1">
    <property type="nucleotide sequence ID" value="NZ_CAXIXY010000004.1"/>
</dbReference>